<accession>C4K937</accession>
<keyword evidence="2" id="KW-1185">Reference proteome</keyword>
<organism evidence="1 2">
    <name type="scientific">Thauera aminoaromatica</name>
    <dbReference type="NCBI Taxonomy" id="164330"/>
    <lineage>
        <taxon>Bacteria</taxon>
        <taxon>Pseudomonadati</taxon>
        <taxon>Pseudomonadota</taxon>
        <taxon>Betaproteobacteria</taxon>
        <taxon>Rhodocyclales</taxon>
        <taxon>Zoogloeaceae</taxon>
        <taxon>Thauera</taxon>
    </lineage>
</organism>
<evidence type="ECO:0000313" key="2">
    <source>
        <dbReference type="Proteomes" id="UP000002186"/>
    </source>
</evidence>
<reference evidence="2" key="1">
    <citation type="submission" date="2009-05" db="EMBL/GenBank/DDBJ databases">
        <title>Complete sequence of chromosome of Thauera sp. MZ1T.</title>
        <authorList>
            <consortium name="US DOE Joint Genome Institute"/>
            <person name="Lucas S."/>
            <person name="Copeland A."/>
            <person name="Lapidus A."/>
            <person name="Glavina del Rio T."/>
            <person name="Dalin E."/>
            <person name="Tice H."/>
            <person name="Bruce D."/>
            <person name="Goodwin L."/>
            <person name="Pitluck S."/>
            <person name="Sims D."/>
            <person name="Brettin T."/>
            <person name="Detter J.C."/>
            <person name="Han C."/>
            <person name="Larimer F."/>
            <person name="Land M."/>
            <person name="Hauser L."/>
            <person name="Kyrpides N."/>
            <person name="Mikhailova N."/>
            <person name="Sayler G.S."/>
        </authorList>
    </citation>
    <scope>NUCLEOTIDE SEQUENCE [LARGE SCALE GENOMIC DNA]</scope>
    <source>
        <strain evidence="2">MZ1T</strain>
    </source>
</reference>
<name>C4K937_THASP</name>
<gene>
    <name evidence="1" type="ordered locus">Tmz1t_3965</name>
</gene>
<dbReference type="STRING" id="85643.Tmz1t_3965"/>
<dbReference type="EMBL" id="CP001281">
    <property type="protein sequence ID" value="ACR02548.1"/>
    <property type="molecule type" value="Genomic_DNA"/>
</dbReference>
<dbReference type="KEGG" id="tmz:Tmz1t_3965"/>
<dbReference type="Proteomes" id="UP000002186">
    <property type="component" value="Chromosome"/>
</dbReference>
<protein>
    <recommendedName>
        <fullName evidence="3">Transmembrane anchor protein</fullName>
    </recommendedName>
</protein>
<dbReference type="OrthoDB" id="952847at2"/>
<sequence>MYNTDLPKRADLPTTGKLLRSTALAALIAGGLLVTTVLPAEYGIDPTGIGRALGLTPMGEIKISLAAEARADERVATETAPAQPVAVAPAVRAEAAPVPAPAPAPFAVAALPPAAVAPAPAAARQDTVTVTLKPGQGAEVKLTMNKDHRVRYEWASAGGPVNFDTHGDPYDAPKDFYHGYGKGRNELGSKGELVAAFDGKHGWFWRNRSGYDVTVTLKTQGEYARIERVL</sequence>
<dbReference type="AlphaFoldDB" id="C4K937"/>
<dbReference type="HOGENOM" id="CLU_113667_0_0_4"/>
<proteinExistence type="predicted"/>
<reference evidence="1 2" key="2">
    <citation type="journal article" date="2012" name="Stand. Genomic Sci.">
        <title>Complete genome sequence of Thauera aminoaromatica strain MZ1T.</title>
        <authorList>
            <person name="Jiang K."/>
            <person name="Sanseverino J."/>
            <person name="Chauhan A."/>
            <person name="Lucas S."/>
            <person name="Copeland A."/>
            <person name="Lapidus A."/>
            <person name="Del Rio T.G."/>
            <person name="Dalin E."/>
            <person name="Tice H."/>
            <person name="Bruce D."/>
            <person name="Goodwin L."/>
            <person name="Pitluck S."/>
            <person name="Sims D."/>
            <person name="Brettin T."/>
            <person name="Detter J.C."/>
            <person name="Han C."/>
            <person name="Chang Y.J."/>
            <person name="Larimer F."/>
            <person name="Land M."/>
            <person name="Hauser L."/>
            <person name="Kyrpides N.C."/>
            <person name="Mikhailova N."/>
            <person name="Moser S."/>
            <person name="Jegier P."/>
            <person name="Close D."/>
            <person name="Debruyn J.M."/>
            <person name="Wang Y."/>
            <person name="Layton A.C."/>
            <person name="Allen M.S."/>
            <person name="Sayler G.S."/>
        </authorList>
    </citation>
    <scope>NUCLEOTIDE SEQUENCE [LARGE SCALE GENOMIC DNA]</scope>
    <source>
        <strain evidence="1 2">MZ1T</strain>
    </source>
</reference>
<evidence type="ECO:0008006" key="3">
    <source>
        <dbReference type="Google" id="ProtNLM"/>
    </source>
</evidence>
<dbReference type="eggNOG" id="ENOG502ZREC">
    <property type="taxonomic scope" value="Bacteria"/>
</dbReference>
<evidence type="ECO:0000313" key="1">
    <source>
        <dbReference type="EMBL" id="ACR02548.1"/>
    </source>
</evidence>
<dbReference type="RefSeq" id="WP_012586258.1">
    <property type="nucleotide sequence ID" value="NC_011662.2"/>
</dbReference>